<dbReference type="InterPro" id="IPR036388">
    <property type="entry name" value="WH-like_DNA-bd_sf"/>
</dbReference>
<dbReference type="GO" id="GO:0003677">
    <property type="term" value="F:DNA binding"/>
    <property type="evidence" value="ECO:0007669"/>
    <property type="project" value="InterPro"/>
</dbReference>
<evidence type="ECO:0000259" key="3">
    <source>
        <dbReference type="Pfam" id="PF20239"/>
    </source>
</evidence>
<dbReference type="SUPFAM" id="SSF88946">
    <property type="entry name" value="Sigma2 domain of RNA polymerase sigma factors"/>
    <property type="match status" value="1"/>
</dbReference>
<comment type="caution">
    <text evidence="4">The sequence shown here is derived from an EMBL/GenBank/DDBJ whole genome shotgun (WGS) entry which is preliminary data.</text>
</comment>
<dbReference type="Gene3D" id="1.10.10.10">
    <property type="entry name" value="Winged helix-like DNA-binding domain superfamily/Winged helix DNA-binding domain"/>
    <property type="match status" value="1"/>
</dbReference>
<reference evidence="4" key="2">
    <citation type="submission" date="2020-09" db="EMBL/GenBank/DDBJ databases">
        <authorList>
            <person name="Sun Q."/>
            <person name="Zhou Y."/>
        </authorList>
    </citation>
    <scope>NUCLEOTIDE SEQUENCE</scope>
    <source>
        <strain evidence="4">CGMCC 1.15425</strain>
    </source>
</reference>
<keyword evidence="5" id="KW-1185">Reference proteome</keyword>
<dbReference type="InterPro" id="IPR014284">
    <property type="entry name" value="RNA_pol_sigma-70_dom"/>
</dbReference>
<feature type="domain" description="RNA polymerase sigma factor 70 region 4 type 2" evidence="2">
    <location>
        <begin position="117"/>
        <end position="168"/>
    </location>
</feature>
<dbReference type="GO" id="GO:0000428">
    <property type="term" value="C:DNA-directed RNA polymerase complex"/>
    <property type="evidence" value="ECO:0007669"/>
    <property type="project" value="UniProtKB-KW"/>
</dbReference>
<dbReference type="PANTHER" id="PTHR47756:SF2">
    <property type="entry name" value="BLL6612 PROTEIN"/>
    <property type="match status" value="1"/>
</dbReference>
<dbReference type="Pfam" id="PF04542">
    <property type="entry name" value="Sigma70_r2"/>
    <property type="match status" value="1"/>
</dbReference>
<dbReference type="InterPro" id="IPR013324">
    <property type="entry name" value="RNA_pol_sigma_r3/r4-like"/>
</dbReference>
<accession>A0A917GNJ5</accession>
<evidence type="ECO:0000259" key="1">
    <source>
        <dbReference type="Pfam" id="PF04542"/>
    </source>
</evidence>
<feature type="domain" description="DUF6596" evidence="3">
    <location>
        <begin position="186"/>
        <end position="285"/>
    </location>
</feature>
<organism evidence="4 5">
    <name type="scientific">Pseudohongiella nitratireducens</name>
    <dbReference type="NCBI Taxonomy" id="1768907"/>
    <lineage>
        <taxon>Bacteria</taxon>
        <taxon>Pseudomonadati</taxon>
        <taxon>Pseudomonadota</taxon>
        <taxon>Gammaproteobacteria</taxon>
        <taxon>Pseudomonadales</taxon>
        <taxon>Pseudohongiellaceae</taxon>
        <taxon>Pseudohongiella</taxon>
    </lineage>
</organism>
<protein>
    <submittedName>
        <fullName evidence="4">DNA-directed RNA polymerase sigma-70 factor</fullName>
    </submittedName>
</protein>
<keyword evidence="4" id="KW-0240">DNA-directed RNA polymerase</keyword>
<proteinExistence type="predicted"/>
<dbReference type="InterPro" id="IPR007627">
    <property type="entry name" value="RNA_pol_sigma70_r2"/>
</dbReference>
<sequence length="415" mass="46268">MSLVSQVSINRKIESVFREESRPALATLLRLLGGNFDLAEDTLQDAFIVAATQWPEQGIPDNPRAWLISTARFKAIDQLRRQQRQQALSESVLDALVTEDEFATDPEDIEDDQVRLIFTCCHPALSEEARLALTLREVCGMTTEQIAAAFLIPVPTLAQRIVRAKNKIQAANIPYEVPDKVQRAERLNDVLSVIFLIFNEGYSPSAGQLVVSPALCEEAIRLCRRLGQLAADYEIKGLLALMLLHDSRRDTRIGPDGELVPLEKQNRHLWDQAKIREGCDLVEEALRDAPASSYAIQAAIAALHAQAKRPEDTDWKEITGLYTVLWHLQPTVIVALNRAVAIAMRDGPVTGLGLLANLADQHQFNKYLPFHAARADLLKRAGQSREAEFAYQQAIELAGETPEGAYLQKQLRTLQ</sequence>
<keyword evidence="4" id="KW-0804">Transcription</keyword>
<dbReference type="AlphaFoldDB" id="A0A917GNJ5"/>
<dbReference type="Pfam" id="PF08281">
    <property type="entry name" value="Sigma70_r4_2"/>
    <property type="match status" value="1"/>
</dbReference>
<dbReference type="PANTHER" id="PTHR47756">
    <property type="entry name" value="BLL6612 PROTEIN-RELATED"/>
    <property type="match status" value="1"/>
</dbReference>
<dbReference type="Pfam" id="PF20239">
    <property type="entry name" value="DUF6596"/>
    <property type="match status" value="1"/>
</dbReference>
<dbReference type="Gene3D" id="1.10.1740.10">
    <property type="match status" value="1"/>
</dbReference>
<evidence type="ECO:0000259" key="2">
    <source>
        <dbReference type="Pfam" id="PF08281"/>
    </source>
</evidence>
<dbReference type="InterPro" id="IPR046531">
    <property type="entry name" value="DUF6596"/>
</dbReference>
<dbReference type="NCBIfam" id="TIGR02937">
    <property type="entry name" value="sigma70-ECF"/>
    <property type="match status" value="1"/>
</dbReference>
<dbReference type="EMBL" id="BMIY01000003">
    <property type="protein sequence ID" value="GGG52622.1"/>
    <property type="molecule type" value="Genomic_DNA"/>
</dbReference>
<evidence type="ECO:0000313" key="5">
    <source>
        <dbReference type="Proteomes" id="UP000627715"/>
    </source>
</evidence>
<dbReference type="InterPro" id="IPR013249">
    <property type="entry name" value="RNA_pol_sigma70_r4_t2"/>
</dbReference>
<dbReference type="GO" id="GO:0016987">
    <property type="term" value="F:sigma factor activity"/>
    <property type="evidence" value="ECO:0007669"/>
    <property type="project" value="InterPro"/>
</dbReference>
<feature type="domain" description="RNA polymerase sigma-70 region 2" evidence="1">
    <location>
        <begin position="20"/>
        <end position="84"/>
    </location>
</feature>
<gene>
    <name evidence="4" type="ORF">GCM10011403_07220</name>
</gene>
<name>A0A917GNJ5_9GAMM</name>
<dbReference type="Proteomes" id="UP000627715">
    <property type="component" value="Unassembled WGS sequence"/>
</dbReference>
<dbReference type="InterPro" id="IPR013325">
    <property type="entry name" value="RNA_pol_sigma_r2"/>
</dbReference>
<dbReference type="SUPFAM" id="SSF88659">
    <property type="entry name" value="Sigma3 and sigma4 domains of RNA polymerase sigma factors"/>
    <property type="match status" value="1"/>
</dbReference>
<reference evidence="4" key="1">
    <citation type="journal article" date="2014" name="Int. J. Syst. Evol. Microbiol.">
        <title>Complete genome sequence of Corynebacterium casei LMG S-19264T (=DSM 44701T), isolated from a smear-ripened cheese.</title>
        <authorList>
            <consortium name="US DOE Joint Genome Institute (JGI-PGF)"/>
            <person name="Walter F."/>
            <person name="Albersmeier A."/>
            <person name="Kalinowski J."/>
            <person name="Ruckert C."/>
        </authorList>
    </citation>
    <scope>NUCLEOTIDE SEQUENCE</scope>
    <source>
        <strain evidence="4">CGMCC 1.15425</strain>
    </source>
</reference>
<dbReference type="GO" id="GO:0006352">
    <property type="term" value="P:DNA-templated transcription initiation"/>
    <property type="evidence" value="ECO:0007669"/>
    <property type="project" value="InterPro"/>
</dbReference>
<evidence type="ECO:0000313" key="4">
    <source>
        <dbReference type="EMBL" id="GGG52622.1"/>
    </source>
</evidence>